<dbReference type="OMA" id="EIHFWEV"/>
<feature type="transmembrane region" description="Helical" evidence="5">
    <location>
        <begin position="192"/>
        <end position="211"/>
    </location>
</feature>
<reference key="2">
    <citation type="submission" date="2011-08" db="EMBL/GenBank/DDBJ databases">
        <title>Genome sequence of Naumovozyma castellii.</title>
        <authorList>
            <person name="Gordon J.L."/>
            <person name="Armisen D."/>
            <person name="Proux-Wera E."/>
            <person name="OhEigeartaigh S.S."/>
            <person name="Byrne K.P."/>
            <person name="Wolfe K.H."/>
        </authorList>
    </citation>
    <scope>NUCLEOTIDE SEQUENCE</scope>
    <source>
        <strain>Type strain:CBS 4309</strain>
    </source>
</reference>
<name>G0VDA3_NAUCA</name>
<reference evidence="6 7" key="1">
    <citation type="journal article" date="2011" name="Proc. Natl. Acad. Sci. U.S.A.">
        <title>Evolutionary erosion of yeast sex chromosomes by mating-type switching accidents.</title>
        <authorList>
            <person name="Gordon J.L."/>
            <person name="Armisen D."/>
            <person name="Proux-Wera E."/>
            <person name="Oheigeartaigh S.S."/>
            <person name="Byrne K.P."/>
            <person name="Wolfe K.H."/>
        </authorList>
    </citation>
    <scope>NUCLEOTIDE SEQUENCE [LARGE SCALE GENOMIC DNA]</scope>
    <source>
        <strain evidence="7">ATCC 76901 / BCRC 22586 / CBS 4309 / NBRC 1992 / NRRL Y-12630</strain>
    </source>
</reference>
<dbReference type="HOGENOM" id="CLU_043563_1_0_1"/>
<sequence>MKLKSHIIDINIPNSLLDISKIPTATAVLTCFYVILSLSLFYIKRSTYNHIVSTGVEIQYSDIQCPFLQLVPSKVVYYPFSIILSNLVDTEIWKFVVTLLNLIIGGSFIERNWNSSKELLKFTIVIGSLINIIMAAFSLIISFIYPSFRSDIPLDGNYTVIIGFPIIYKQLLPETSIFNLKTPRFLSKNFRFKLLPVFMLCFMTIMQLIWFHHIAQLLSIWVTFFSCWVYLRLYQVLYLDNTLIVGDASDTFQLIYFFPDLVKPLLKPIFNNIYDIICVKLKLVKAFQLNDIDKGNDIAEQRGAKKLDLSVEERRRELALQVLQERMA</sequence>
<dbReference type="GO" id="GO:0005794">
    <property type="term" value="C:Golgi apparatus"/>
    <property type="evidence" value="ECO:0007669"/>
    <property type="project" value="TreeGrafter"/>
</dbReference>
<evidence type="ECO:0000256" key="3">
    <source>
        <dbReference type="ARBA" id="ARBA00022989"/>
    </source>
</evidence>
<comment type="subcellular location">
    <subcellularLocation>
        <location evidence="1">Membrane</location>
        <topology evidence="1">Multi-pass membrane protein</topology>
    </subcellularLocation>
</comment>
<evidence type="ECO:0000256" key="2">
    <source>
        <dbReference type="ARBA" id="ARBA00022692"/>
    </source>
</evidence>
<dbReference type="PANTHER" id="PTHR13377">
    <property type="entry name" value="PLACENTAL PROTEIN 6"/>
    <property type="match status" value="1"/>
</dbReference>
<dbReference type="GeneID" id="96903046"/>
<keyword evidence="3 5" id="KW-1133">Transmembrane helix</keyword>
<dbReference type="GO" id="GO:0016020">
    <property type="term" value="C:membrane"/>
    <property type="evidence" value="ECO:0007669"/>
    <property type="project" value="UniProtKB-SubCell"/>
</dbReference>
<gene>
    <name evidence="6" type="primary">NCAS0C04750</name>
    <name evidence="6" type="ordered locus">NCAS_0C04750</name>
</gene>
<feature type="transmembrane region" description="Helical" evidence="5">
    <location>
        <begin position="156"/>
        <end position="172"/>
    </location>
</feature>
<dbReference type="eggNOG" id="KOG2890">
    <property type="taxonomic scope" value="Eukaryota"/>
</dbReference>
<dbReference type="Pfam" id="PF08551">
    <property type="entry name" value="DUF1751"/>
    <property type="match status" value="1"/>
</dbReference>
<dbReference type="OrthoDB" id="73612at2759"/>
<keyword evidence="7" id="KW-1185">Reference proteome</keyword>
<evidence type="ECO:0000313" key="7">
    <source>
        <dbReference type="Proteomes" id="UP000001640"/>
    </source>
</evidence>
<dbReference type="STRING" id="1064592.G0VDA3"/>
<evidence type="ECO:0000256" key="5">
    <source>
        <dbReference type="SAM" id="Phobius"/>
    </source>
</evidence>
<dbReference type="KEGG" id="ncs:NCAS_0C04750"/>
<dbReference type="InParanoid" id="G0VDA3"/>
<feature type="transmembrane region" description="Helical" evidence="5">
    <location>
        <begin position="217"/>
        <end position="234"/>
    </location>
</feature>
<dbReference type="Proteomes" id="UP000001640">
    <property type="component" value="Chromosome 3"/>
</dbReference>
<dbReference type="AlphaFoldDB" id="G0VDA3"/>
<dbReference type="GO" id="GO:0006890">
    <property type="term" value="P:retrograde vesicle-mediated transport, Golgi to endoplasmic reticulum"/>
    <property type="evidence" value="ECO:0007669"/>
    <property type="project" value="InterPro"/>
</dbReference>
<dbReference type="InterPro" id="IPR013861">
    <property type="entry name" value="TMEM115/Pdh1/Rbl19"/>
</dbReference>
<evidence type="ECO:0000313" key="6">
    <source>
        <dbReference type="EMBL" id="CCC69465.1"/>
    </source>
</evidence>
<dbReference type="SMART" id="SM01160">
    <property type="entry name" value="DUF1751"/>
    <property type="match status" value="1"/>
</dbReference>
<evidence type="ECO:0000256" key="1">
    <source>
        <dbReference type="ARBA" id="ARBA00004141"/>
    </source>
</evidence>
<feature type="transmembrane region" description="Helical" evidence="5">
    <location>
        <begin position="92"/>
        <end position="110"/>
    </location>
</feature>
<dbReference type="FunCoup" id="G0VDA3">
    <property type="interactions" value="650"/>
</dbReference>
<proteinExistence type="predicted"/>
<evidence type="ECO:0000256" key="4">
    <source>
        <dbReference type="ARBA" id="ARBA00023136"/>
    </source>
</evidence>
<accession>G0VDA3</accession>
<protein>
    <submittedName>
        <fullName evidence="6">Uncharacterized protein</fullName>
    </submittedName>
</protein>
<keyword evidence="4 5" id="KW-0472">Membrane</keyword>
<dbReference type="RefSeq" id="XP_003675829.1">
    <property type="nucleotide sequence ID" value="XM_003675781.1"/>
</dbReference>
<organism evidence="6 7">
    <name type="scientific">Naumovozyma castellii</name>
    <name type="common">Yeast</name>
    <name type="synonym">Saccharomyces castellii</name>
    <dbReference type="NCBI Taxonomy" id="27288"/>
    <lineage>
        <taxon>Eukaryota</taxon>
        <taxon>Fungi</taxon>
        <taxon>Dikarya</taxon>
        <taxon>Ascomycota</taxon>
        <taxon>Saccharomycotina</taxon>
        <taxon>Saccharomycetes</taxon>
        <taxon>Saccharomycetales</taxon>
        <taxon>Saccharomycetaceae</taxon>
        <taxon>Naumovozyma</taxon>
    </lineage>
</organism>
<keyword evidence="2 5" id="KW-0812">Transmembrane</keyword>
<feature type="transmembrane region" description="Helical" evidence="5">
    <location>
        <begin position="122"/>
        <end position="144"/>
    </location>
</feature>
<dbReference type="PANTHER" id="PTHR13377:SF3">
    <property type="entry name" value="TRANSMEMBRANE PROTEIN 115"/>
    <property type="match status" value="1"/>
</dbReference>
<feature type="transmembrane region" description="Helical" evidence="5">
    <location>
        <begin position="21"/>
        <end position="43"/>
    </location>
</feature>
<dbReference type="EMBL" id="HE576754">
    <property type="protein sequence ID" value="CCC69465.1"/>
    <property type="molecule type" value="Genomic_DNA"/>
</dbReference>